<dbReference type="Pfam" id="PF08238">
    <property type="entry name" value="Sel1"/>
    <property type="match status" value="4"/>
</dbReference>
<accession>A0A7Z0UYN4</accession>
<dbReference type="RefSeq" id="WP_064618662.1">
    <property type="nucleotide sequence ID" value="NZ_LXHE01000010.1"/>
</dbReference>
<evidence type="ECO:0008006" key="4">
    <source>
        <dbReference type="Google" id="ProtNLM"/>
    </source>
</evidence>
<feature type="signal peptide" evidence="1">
    <location>
        <begin position="1"/>
        <end position="20"/>
    </location>
</feature>
<dbReference type="PANTHER" id="PTHR11102">
    <property type="entry name" value="SEL-1-LIKE PROTEIN"/>
    <property type="match status" value="1"/>
</dbReference>
<reference evidence="2 3" key="1">
    <citation type="journal article" date="2016" name="Genome Biol. Evol.">
        <title>Comparative Genomic Analyses of the Moraxella catarrhalis Serosensitive and Seroresistant Lineages Demonstrate Their Independent Evolution.</title>
        <authorList>
            <person name="Earl J.P."/>
            <person name="de Vries S.P."/>
            <person name="Ahmed A."/>
            <person name="Powell E."/>
            <person name="Schultz M.P."/>
            <person name="Hermans P.W."/>
            <person name="Hill D.J."/>
            <person name="Zhou Z."/>
            <person name="Constantinidou C.I."/>
            <person name="Hu F.Z."/>
            <person name="Bootsma H.J."/>
            <person name="Ehrlich G.D."/>
        </authorList>
    </citation>
    <scope>NUCLEOTIDE SEQUENCE [LARGE SCALE GENOMIC DNA]</scope>
    <source>
        <strain evidence="2 3">Z7574</strain>
    </source>
</reference>
<dbReference type="InterPro" id="IPR011990">
    <property type="entry name" value="TPR-like_helical_dom_sf"/>
</dbReference>
<dbReference type="EMBL" id="LXHE01000010">
    <property type="protein sequence ID" value="OAV00790.1"/>
    <property type="molecule type" value="Genomic_DNA"/>
</dbReference>
<protein>
    <recommendedName>
        <fullName evidence="4">Sel1 repeat family protein</fullName>
    </recommendedName>
</protein>
<dbReference type="AlphaFoldDB" id="A0A7Z0UYN4"/>
<dbReference type="InterPro" id="IPR050767">
    <property type="entry name" value="Sel1_AlgK"/>
</dbReference>
<dbReference type="SMART" id="SM00671">
    <property type="entry name" value="SEL1"/>
    <property type="match status" value="4"/>
</dbReference>
<evidence type="ECO:0000313" key="2">
    <source>
        <dbReference type="EMBL" id="OAV00790.1"/>
    </source>
</evidence>
<gene>
    <name evidence="2" type="ORF">AO382_1127</name>
</gene>
<proteinExistence type="predicted"/>
<keyword evidence="1" id="KW-0732">Signal</keyword>
<sequence>MLTKFTALAMGVLLSVSALAADMATLTRQAQSGDAAAQLDLANEYYSQGNHAKAFEWYTKAAGQGDADAQAILGAMYAKGQGVHQDYHKAVEWTTKAAHQGHADAQTILGLMYYNGEGVRQDYRKAVEWTAKAAGQGFAAAQNNLGVMYENGEGVRQNKSTAKRYYGQACDNGEQLGCDDYRRLNQQGY</sequence>
<organism evidence="2 3">
    <name type="scientific">Moraxella catarrhalis</name>
    <name type="common">Branhamella catarrhalis</name>
    <dbReference type="NCBI Taxonomy" id="480"/>
    <lineage>
        <taxon>Bacteria</taxon>
        <taxon>Pseudomonadati</taxon>
        <taxon>Pseudomonadota</taxon>
        <taxon>Gammaproteobacteria</taxon>
        <taxon>Moraxellales</taxon>
        <taxon>Moraxellaceae</taxon>
        <taxon>Moraxella</taxon>
    </lineage>
</organism>
<evidence type="ECO:0000256" key="1">
    <source>
        <dbReference type="SAM" id="SignalP"/>
    </source>
</evidence>
<comment type="caution">
    <text evidence="2">The sequence shown here is derived from an EMBL/GenBank/DDBJ whole genome shotgun (WGS) entry which is preliminary data.</text>
</comment>
<feature type="chain" id="PRO_5030530588" description="Sel1 repeat family protein" evidence="1">
    <location>
        <begin position="21"/>
        <end position="189"/>
    </location>
</feature>
<name>A0A7Z0UYN4_MORCA</name>
<evidence type="ECO:0000313" key="3">
    <source>
        <dbReference type="Proteomes" id="UP000078446"/>
    </source>
</evidence>
<dbReference type="Gene3D" id="1.25.40.10">
    <property type="entry name" value="Tetratricopeptide repeat domain"/>
    <property type="match status" value="1"/>
</dbReference>
<dbReference type="SUPFAM" id="SSF81901">
    <property type="entry name" value="HCP-like"/>
    <property type="match status" value="1"/>
</dbReference>
<dbReference type="Proteomes" id="UP000078446">
    <property type="component" value="Unassembled WGS sequence"/>
</dbReference>
<dbReference type="InterPro" id="IPR006597">
    <property type="entry name" value="Sel1-like"/>
</dbReference>
<dbReference type="PANTHER" id="PTHR11102:SF160">
    <property type="entry name" value="ERAD-ASSOCIATED E3 UBIQUITIN-PROTEIN LIGASE COMPONENT HRD3"/>
    <property type="match status" value="1"/>
</dbReference>